<organism evidence="8 9">
    <name type="scientific">Microbispora rosea</name>
    <dbReference type="NCBI Taxonomy" id="58117"/>
    <lineage>
        <taxon>Bacteria</taxon>
        <taxon>Bacillati</taxon>
        <taxon>Actinomycetota</taxon>
        <taxon>Actinomycetes</taxon>
        <taxon>Streptosporangiales</taxon>
        <taxon>Streptosporangiaceae</taxon>
        <taxon>Microbispora</taxon>
    </lineage>
</organism>
<dbReference type="PANTHER" id="PTHR47359">
    <property type="entry name" value="PEPTIDOGLYCAN DL-ENDOPEPTIDASE CWLO"/>
    <property type="match status" value="1"/>
</dbReference>
<gene>
    <name evidence="8" type="ORF">SAMN05421833_101225</name>
</gene>
<evidence type="ECO:0000313" key="9">
    <source>
        <dbReference type="Proteomes" id="UP000186096"/>
    </source>
</evidence>
<dbReference type="Pfam" id="PF00877">
    <property type="entry name" value="NLPC_P60"/>
    <property type="match status" value="1"/>
</dbReference>
<evidence type="ECO:0000256" key="2">
    <source>
        <dbReference type="ARBA" id="ARBA00022670"/>
    </source>
</evidence>
<dbReference type="GO" id="GO:0006508">
    <property type="term" value="P:proteolysis"/>
    <property type="evidence" value="ECO:0007669"/>
    <property type="project" value="UniProtKB-KW"/>
</dbReference>
<dbReference type="Proteomes" id="UP000186096">
    <property type="component" value="Unassembled WGS sequence"/>
</dbReference>
<dbReference type="SUPFAM" id="SSF54001">
    <property type="entry name" value="Cysteine proteinases"/>
    <property type="match status" value="1"/>
</dbReference>
<dbReference type="EMBL" id="FTNI01000001">
    <property type="protein sequence ID" value="SIQ23472.1"/>
    <property type="molecule type" value="Genomic_DNA"/>
</dbReference>
<dbReference type="PROSITE" id="PS51935">
    <property type="entry name" value="NLPC_P60"/>
    <property type="match status" value="1"/>
</dbReference>
<dbReference type="AlphaFoldDB" id="A0A1N6R4C5"/>
<dbReference type="RefSeq" id="WP_030508912.1">
    <property type="nucleotide sequence ID" value="NZ_CP192071.1"/>
</dbReference>
<keyword evidence="6" id="KW-0732">Signal</keyword>
<keyword evidence="9" id="KW-1185">Reference proteome</keyword>
<evidence type="ECO:0000256" key="4">
    <source>
        <dbReference type="ARBA" id="ARBA00022807"/>
    </source>
</evidence>
<dbReference type="PANTHER" id="PTHR47359:SF3">
    <property type="entry name" value="NLP_P60 DOMAIN-CONTAINING PROTEIN-RELATED"/>
    <property type="match status" value="1"/>
</dbReference>
<feature type="domain" description="NlpC/P60" evidence="7">
    <location>
        <begin position="205"/>
        <end position="320"/>
    </location>
</feature>
<dbReference type="Gene3D" id="6.10.250.3150">
    <property type="match status" value="1"/>
</dbReference>
<keyword evidence="3 8" id="KW-0378">Hydrolase</keyword>
<dbReference type="InterPro" id="IPR051794">
    <property type="entry name" value="PG_Endopeptidase_C40"/>
</dbReference>
<accession>A0A1N6R4C5</accession>
<evidence type="ECO:0000256" key="6">
    <source>
        <dbReference type="SAM" id="SignalP"/>
    </source>
</evidence>
<feature type="chain" id="PRO_5009937843" evidence="6">
    <location>
        <begin position="26"/>
        <end position="320"/>
    </location>
</feature>
<dbReference type="OrthoDB" id="3209655at2"/>
<keyword evidence="4" id="KW-0788">Thiol protease</keyword>
<comment type="similarity">
    <text evidence="1">Belongs to the peptidase C40 family.</text>
</comment>
<feature type="coiled-coil region" evidence="5">
    <location>
        <begin position="31"/>
        <end position="58"/>
    </location>
</feature>
<evidence type="ECO:0000256" key="1">
    <source>
        <dbReference type="ARBA" id="ARBA00007074"/>
    </source>
</evidence>
<dbReference type="InterPro" id="IPR000064">
    <property type="entry name" value="NLP_P60_dom"/>
</dbReference>
<keyword evidence="2" id="KW-0645">Protease</keyword>
<protein>
    <submittedName>
        <fullName evidence="8">Cell wall-associated hydrolase, NlpC family</fullName>
    </submittedName>
</protein>
<dbReference type="InterPro" id="IPR038765">
    <property type="entry name" value="Papain-like_cys_pep_sf"/>
</dbReference>
<sequence>MRGRVPVAAGLAAVVLLTPMTGAEADPKPTVAQAKAKLSKLNEQADKLVDRYNAANEKWKKSRQKYLAINEDYKKQNVRVEALRSGLVSMAVSSYQVGEMGSWGGVFYSSNPDAMLSGLATLNHMSAERAGRLREYEGAIKDLKDRRDQSKVVYKEAADVKDELAGEKEKVDKLVREQMKLLRSLGTFNPGNPNSAGVVYTGPASGNALEALQFAYKQVGKPYRYGGTGPGAWDCSGLVQAAWAAAGVRLPRTSYEQWAWGASRRVSLDELQPGDLLWHAGYGHVGIYAGDGKVVHAPQTGDVVKIVSLAEYHAIGAVRP</sequence>
<feature type="coiled-coil region" evidence="5">
    <location>
        <begin position="133"/>
        <end position="177"/>
    </location>
</feature>
<proteinExistence type="inferred from homology"/>
<dbReference type="GeneID" id="97498332"/>
<evidence type="ECO:0000313" key="8">
    <source>
        <dbReference type="EMBL" id="SIQ23472.1"/>
    </source>
</evidence>
<reference evidence="9" key="1">
    <citation type="submission" date="2017-01" db="EMBL/GenBank/DDBJ databases">
        <authorList>
            <person name="Varghese N."/>
            <person name="Submissions S."/>
        </authorList>
    </citation>
    <scope>NUCLEOTIDE SEQUENCE [LARGE SCALE GENOMIC DNA]</scope>
    <source>
        <strain evidence="9">ATCC 12950</strain>
    </source>
</reference>
<dbReference type="STRING" id="58117.SAMN05421833_101225"/>
<evidence type="ECO:0000256" key="5">
    <source>
        <dbReference type="SAM" id="Coils"/>
    </source>
</evidence>
<keyword evidence="5" id="KW-0175">Coiled coil</keyword>
<feature type="signal peptide" evidence="6">
    <location>
        <begin position="1"/>
        <end position="25"/>
    </location>
</feature>
<evidence type="ECO:0000256" key="3">
    <source>
        <dbReference type="ARBA" id="ARBA00022801"/>
    </source>
</evidence>
<evidence type="ECO:0000259" key="7">
    <source>
        <dbReference type="PROSITE" id="PS51935"/>
    </source>
</evidence>
<dbReference type="GO" id="GO:0008234">
    <property type="term" value="F:cysteine-type peptidase activity"/>
    <property type="evidence" value="ECO:0007669"/>
    <property type="project" value="UniProtKB-KW"/>
</dbReference>
<dbReference type="Gene3D" id="3.90.1720.10">
    <property type="entry name" value="endopeptidase domain like (from Nostoc punctiforme)"/>
    <property type="match status" value="1"/>
</dbReference>
<name>A0A1N6R4C5_9ACTN</name>